<comment type="caution">
    <text evidence="8">The sequence shown here is derived from an EMBL/GenBank/DDBJ whole genome shotgun (WGS) entry which is preliminary data.</text>
</comment>
<comment type="similarity">
    <text evidence="2">Belongs to the isocitrate and isopropylmalate dehydrogenases family.</text>
</comment>
<dbReference type="GO" id="GO:0006099">
    <property type="term" value="P:tricarboxylic acid cycle"/>
    <property type="evidence" value="ECO:0007669"/>
    <property type="project" value="TreeGrafter"/>
</dbReference>
<dbReference type="GO" id="GO:0046872">
    <property type="term" value="F:metal ion binding"/>
    <property type="evidence" value="ECO:0007669"/>
    <property type="project" value="UniProtKB-KW"/>
</dbReference>
<evidence type="ECO:0000259" key="7">
    <source>
        <dbReference type="SMART" id="SM01329"/>
    </source>
</evidence>
<keyword evidence="3" id="KW-0479">Metal-binding</keyword>
<dbReference type="EMBL" id="JACATI010000004">
    <property type="protein sequence ID" value="NWJ20350.1"/>
    <property type="molecule type" value="Genomic_DNA"/>
</dbReference>
<evidence type="ECO:0000256" key="6">
    <source>
        <dbReference type="ARBA" id="ARBA00023027"/>
    </source>
</evidence>
<dbReference type="Pfam" id="PF00180">
    <property type="entry name" value="Iso_dh"/>
    <property type="match status" value="1"/>
</dbReference>
<dbReference type="PANTHER" id="PTHR11835">
    <property type="entry name" value="DECARBOXYLATING DEHYDROGENASES-ISOCITRATE, ISOPROPYLMALATE, TARTRATE"/>
    <property type="match status" value="1"/>
</dbReference>
<keyword evidence="4" id="KW-0460">Magnesium</keyword>
<sequence>MGKKAAVINGDGTGPELVDAMVHVLEACNTQIELIRCEAGSEQWEKNGGATYIPDSTTKIMEESDACYKGPTTTIPSPNAPRSVAVSTRQKFELYANIRPIKTYDRLSPNTKLDFVCFREATEGLYAGIEFNISEDAAIAIRKITRKGCKRIVDSAFKWAKKYGLKKVTAITKRNILKRTDGIFWSEVERAAQENPGIEIEEYYIDNMTQQLVKNPERFNNSVLLSTNLFMDIISECASGSIGSIGNVYSANIGDDYAMFEPAHGSAPKYKGMDKVNPTAAILSAAWMVEYLGEPEIRDVIFKATDEVINEGKFVTYDIGGNAKTSEMSNAIAKRSAELLKK</sequence>
<dbReference type="InterPro" id="IPR024084">
    <property type="entry name" value="IsoPropMal-DH-like_dom"/>
</dbReference>
<dbReference type="AlphaFoldDB" id="A0A7K4M974"/>
<keyword evidence="6" id="KW-0520">NAD</keyword>
<comment type="cofactor">
    <cofactor evidence="1">
        <name>Mg(2+)</name>
        <dbReference type="ChEBI" id="CHEBI:18420"/>
    </cofactor>
</comment>
<dbReference type="Proteomes" id="UP000587702">
    <property type="component" value="Unassembled WGS sequence"/>
</dbReference>
<dbReference type="GO" id="GO:0004449">
    <property type="term" value="F:isocitrate dehydrogenase (NAD+) activity"/>
    <property type="evidence" value="ECO:0007669"/>
    <property type="project" value="TreeGrafter"/>
</dbReference>
<organism evidence="8 9">
    <name type="scientific">Marine Group I thaumarchaeote</name>
    <dbReference type="NCBI Taxonomy" id="2511932"/>
    <lineage>
        <taxon>Archaea</taxon>
        <taxon>Nitrososphaerota</taxon>
        <taxon>Marine Group I</taxon>
    </lineage>
</organism>
<evidence type="ECO:0000256" key="5">
    <source>
        <dbReference type="ARBA" id="ARBA00023002"/>
    </source>
</evidence>
<evidence type="ECO:0000256" key="3">
    <source>
        <dbReference type="ARBA" id="ARBA00022723"/>
    </source>
</evidence>
<dbReference type="PANTHER" id="PTHR11835:SF77">
    <property type="entry name" value="ISOCITRATE_ISOPROPYLMALATE DEHYDROGENASE FAMILY PROTEIN"/>
    <property type="match status" value="1"/>
</dbReference>
<name>A0A7K4M974_9ARCH</name>
<reference evidence="8 9" key="1">
    <citation type="journal article" date="2019" name="Environ. Microbiol.">
        <title>Genomics insights into ecotype formation of ammonia-oxidizing archaea in the deep ocean.</title>
        <authorList>
            <person name="Wang Y."/>
            <person name="Huang J.M."/>
            <person name="Cui G.J."/>
            <person name="Nunoura T."/>
            <person name="Takaki Y."/>
            <person name="Li W.L."/>
            <person name="Li J."/>
            <person name="Gao Z.M."/>
            <person name="Takai K."/>
            <person name="Zhang A.Q."/>
            <person name="Stepanauskas R."/>
        </authorList>
    </citation>
    <scope>NUCLEOTIDE SEQUENCE [LARGE SCALE GENOMIC DNA]</scope>
    <source>
        <strain evidence="8 9">L14</strain>
    </source>
</reference>
<evidence type="ECO:0000256" key="4">
    <source>
        <dbReference type="ARBA" id="ARBA00022842"/>
    </source>
</evidence>
<evidence type="ECO:0000256" key="1">
    <source>
        <dbReference type="ARBA" id="ARBA00001946"/>
    </source>
</evidence>
<evidence type="ECO:0000256" key="2">
    <source>
        <dbReference type="ARBA" id="ARBA00007769"/>
    </source>
</evidence>
<dbReference type="FunFam" id="3.40.718.10:FF:000019">
    <property type="entry name" value="Homoisocitrate dehydrogenase"/>
    <property type="match status" value="1"/>
</dbReference>
<evidence type="ECO:0000313" key="9">
    <source>
        <dbReference type="Proteomes" id="UP000587702"/>
    </source>
</evidence>
<keyword evidence="5" id="KW-0560">Oxidoreductase</keyword>
<dbReference type="SMART" id="SM01329">
    <property type="entry name" value="Iso_dh"/>
    <property type="match status" value="1"/>
</dbReference>
<protein>
    <submittedName>
        <fullName evidence="8">Isocitrate/isopropylmalate dehydrogenase family protein</fullName>
    </submittedName>
</protein>
<dbReference type="GO" id="GO:0019298">
    <property type="term" value="P:coenzyme B biosynthetic process"/>
    <property type="evidence" value="ECO:0007669"/>
    <property type="project" value="UniProtKB-ARBA"/>
</dbReference>
<evidence type="ECO:0000313" key="8">
    <source>
        <dbReference type="EMBL" id="NWJ20350.1"/>
    </source>
</evidence>
<accession>A0A7K4M974</accession>
<proteinExistence type="inferred from homology"/>
<gene>
    <name evidence="8" type="ORF">HX860_04685</name>
</gene>
<dbReference type="SUPFAM" id="SSF53659">
    <property type="entry name" value="Isocitrate/Isopropylmalate dehydrogenase-like"/>
    <property type="match status" value="1"/>
</dbReference>
<feature type="domain" description="Isopropylmalate dehydrogenase-like" evidence="7">
    <location>
        <begin position="4"/>
        <end position="332"/>
    </location>
</feature>
<dbReference type="GO" id="GO:0006102">
    <property type="term" value="P:isocitrate metabolic process"/>
    <property type="evidence" value="ECO:0007669"/>
    <property type="project" value="TreeGrafter"/>
</dbReference>
<dbReference type="Gene3D" id="3.40.718.10">
    <property type="entry name" value="Isopropylmalate Dehydrogenase"/>
    <property type="match status" value="1"/>
</dbReference>